<dbReference type="KEGG" id="carl:PXC00_09090"/>
<dbReference type="GO" id="GO:0140114">
    <property type="term" value="P:cellular detoxification of fluoride"/>
    <property type="evidence" value="ECO:0007669"/>
    <property type="project" value="UniProtKB-UniRule"/>
</dbReference>
<evidence type="ECO:0000256" key="1">
    <source>
        <dbReference type="ARBA" id="ARBA00004651"/>
    </source>
</evidence>
<comment type="function">
    <text evidence="9 10">Fluoride-specific ion channel. Important for reducing fluoride concentration in the cell, thus reducing its toxicity.</text>
</comment>
<dbReference type="Pfam" id="PF02537">
    <property type="entry name" value="CRCB"/>
    <property type="match status" value="1"/>
</dbReference>
<keyword evidence="10" id="KW-0406">Ion transport</keyword>
<protein>
    <recommendedName>
        <fullName evidence="10">Fluoride-specific ion channel FluC</fullName>
    </recommendedName>
</protein>
<evidence type="ECO:0000313" key="12">
    <source>
        <dbReference type="Proteomes" id="UP001300604"/>
    </source>
</evidence>
<sequence length="126" mass="12629">MEKVVQACLLVAAGGALGAVGRYLCGLIPLPVEFPLMTMLINFLGAVLIGFVTTVPNLSANAALFLKTGVCGGFTTFSTFSLDTVNLLQGGRPLLGVLNASVSVGVCLIGVLLGSALGRAAYAAAG</sequence>
<dbReference type="AlphaFoldDB" id="A0AA97D815"/>
<comment type="activity regulation">
    <text evidence="10">Na(+) is not transported, but it plays an essential structural role and its presence is essential for fluoride channel function.</text>
</comment>
<reference evidence="11" key="2">
    <citation type="submission" date="2024-06" db="EMBL/GenBank/DDBJ databases">
        <title>Caproicibacterium argilliputei sp. nov, a novel caproic acid producing anaerobic bacterium isolated from pit mud.</title>
        <authorList>
            <person name="Xia S."/>
        </authorList>
    </citation>
    <scope>NUCLEOTIDE SEQUENCE</scope>
    <source>
        <strain evidence="11">ZCY20-5</strain>
    </source>
</reference>
<name>A0AA97D815_9FIRM</name>
<keyword evidence="4 10" id="KW-1133">Transmembrane helix</keyword>
<evidence type="ECO:0000256" key="3">
    <source>
        <dbReference type="ARBA" id="ARBA00022692"/>
    </source>
</evidence>
<proteinExistence type="inferred from homology"/>
<feature type="transmembrane region" description="Helical" evidence="10">
    <location>
        <begin position="34"/>
        <end position="52"/>
    </location>
</feature>
<comment type="catalytic activity">
    <reaction evidence="8">
        <text>fluoride(in) = fluoride(out)</text>
        <dbReference type="Rhea" id="RHEA:76159"/>
        <dbReference type="ChEBI" id="CHEBI:17051"/>
    </reaction>
    <physiologicalReaction direction="left-to-right" evidence="8">
        <dbReference type="Rhea" id="RHEA:76160"/>
    </physiologicalReaction>
</comment>
<dbReference type="GO" id="GO:0062054">
    <property type="term" value="F:fluoride channel activity"/>
    <property type="evidence" value="ECO:0007669"/>
    <property type="project" value="UniProtKB-UniRule"/>
</dbReference>
<dbReference type="PANTHER" id="PTHR28259:SF1">
    <property type="entry name" value="FLUORIDE EXPORT PROTEIN 1-RELATED"/>
    <property type="match status" value="1"/>
</dbReference>
<evidence type="ECO:0000256" key="9">
    <source>
        <dbReference type="ARBA" id="ARBA00049940"/>
    </source>
</evidence>
<dbReference type="NCBIfam" id="TIGR00494">
    <property type="entry name" value="crcB"/>
    <property type="match status" value="1"/>
</dbReference>
<comment type="subcellular location">
    <subcellularLocation>
        <location evidence="1 10">Cell membrane</location>
        <topology evidence="1 10">Multi-pass membrane protein</topology>
    </subcellularLocation>
</comment>
<comment type="similarity">
    <text evidence="7 10">Belongs to the fluoride channel Fluc/FEX (TC 1.A.43) family.</text>
</comment>
<feature type="transmembrane region" description="Helical" evidence="10">
    <location>
        <begin position="64"/>
        <end position="82"/>
    </location>
</feature>
<keyword evidence="5 10" id="KW-0472">Membrane</keyword>
<keyword evidence="10" id="KW-0479">Metal-binding</keyword>
<dbReference type="InterPro" id="IPR003691">
    <property type="entry name" value="FluC"/>
</dbReference>
<dbReference type="GO" id="GO:0046872">
    <property type="term" value="F:metal ion binding"/>
    <property type="evidence" value="ECO:0007669"/>
    <property type="project" value="UniProtKB-KW"/>
</dbReference>
<keyword evidence="2 10" id="KW-1003">Cell membrane</keyword>
<dbReference type="RefSeq" id="WP_275846468.1">
    <property type="nucleotide sequence ID" value="NZ_CP135996.1"/>
</dbReference>
<keyword evidence="10" id="KW-0813">Transport</keyword>
<keyword evidence="6 10" id="KW-0407">Ion channel</keyword>
<evidence type="ECO:0000313" key="11">
    <source>
        <dbReference type="EMBL" id="WOC31374.1"/>
    </source>
</evidence>
<dbReference type="HAMAP" id="MF_00454">
    <property type="entry name" value="FluC"/>
    <property type="match status" value="1"/>
</dbReference>
<keyword evidence="3 10" id="KW-0812">Transmembrane</keyword>
<keyword evidence="10" id="KW-0915">Sodium</keyword>
<organism evidence="11 12">
    <name type="scientific">Caproicibacterium argilliputei</name>
    <dbReference type="NCBI Taxonomy" id="3030016"/>
    <lineage>
        <taxon>Bacteria</taxon>
        <taxon>Bacillati</taxon>
        <taxon>Bacillota</taxon>
        <taxon>Clostridia</taxon>
        <taxon>Eubacteriales</taxon>
        <taxon>Oscillospiraceae</taxon>
        <taxon>Caproicibacterium</taxon>
    </lineage>
</organism>
<feature type="transmembrane region" description="Helical" evidence="10">
    <location>
        <begin position="94"/>
        <end position="117"/>
    </location>
</feature>
<feature type="binding site" evidence="10">
    <location>
        <position position="75"/>
    </location>
    <ligand>
        <name>Na(+)</name>
        <dbReference type="ChEBI" id="CHEBI:29101"/>
        <note>structural</note>
    </ligand>
</feature>
<feature type="binding site" evidence="10">
    <location>
        <position position="72"/>
    </location>
    <ligand>
        <name>Na(+)</name>
        <dbReference type="ChEBI" id="CHEBI:29101"/>
        <note>structural</note>
    </ligand>
</feature>
<evidence type="ECO:0000256" key="10">
    <source>
        <dbReference type="HAMAP-Rule" id="MF_00454"/>
    </source>
</evidence>
<gene>
    <name evidence="10 11" type="primary">crcB</name>
    <name evidence="10" type="synonym">fluC</name>
    <name evidence="11" type="ORF">PXC00_09090</name>
</gene>
<accession>A0AA97D815</accession>
<evidence type="ECO:0000256" key="5">
    <source>
        <dbReference type="ARBA" id="ARBA00023136"/>
    </source>
</evidence>
<evidence type="ECO:0000256" key="4">
    <source>
        <dbReference type="ARBA" id="ARBA00022989"/>
    </source>
</evidence>
<evidence type="ECO:0000256" key="8">
    <source>
        <dbReference type="ARBA" id="ARBA00035585"/>
    </source>
</evidence>
<reference evidence="11" key="1">
    <citation type="submission" date="2023-09" db="EMBL/GenBank/DDBJ databases">
        <authorList>
            <person name="Zeng C."/>
        </authorList>
    </citation>
    <scope>NUCLEOTIDE SEQUENCE</scope>
    <source>
        <strain evidence="11">ZCY20-5</strain>
    </source>
</reference>
<dbReference type="GO" id="GO:0005886">
    <property type="term" value="C:plasma membrane"/>
    <property type="evidence" value="ECO:0007669"/>
    <property type="project" value="UniProtKB-SubCell"/>
</dbReference>
<dbReference type="PANTHER" id="PTHR28259">
    <property type="entry name" value="FLUORIDE EXPORT PROTEIN 1-RELATED"/>
    <property type="match status" value="1"/>
</dbReference>
<dbReference type="Proteomes" id="UP001300604">
    <property type="component" value="Chromosome"/>
</dbReference>
<keyword evidence="12" id="KW-1185">Reference proteome</keyword>
<evidence type="ECO:0000256" key="6">
    <source>
        <dbReference type="ARBA" id="ARBA00023303"/>
    </source>
</evidence>
<dbReference type="EMBL" id="CP135996">
    <property type="protein sequence ID" value="WOC31374.1"/>
    <property type="molecule type" value="Genomic_DNA"/>
</dbReference>
<evidence type="ECO:0000256" key="2">
    <source>
        <dbReference type="ARBA" id="ARBA00022475"/>
    </source>
</evidence>
<evidence type="ECO:0000256" key="7">
    <source>
        <dbReference type="ARBA" id="ARBA00035120"/>
    </source>
</evidence>